<evidence type="ECO:0000313" key="4">
    <source>
        <dbReference type="Proteomes" id="UP000327085"/>
    </source>
</evidence>
<evidence type="ECO:0000256" key="1">
    <source>
        <dbReference type="SAM" id="MobiDB-lite"/>
    </source>
</evidence>
<dbReference type="InParanoid" id="A0A5E4F6J7"/>
<dbReference type="Gramene" id="VVA23714">
    <property type="protein sequence ID" value="VVA23714"/>
    <property type="gene ID" value="Prudul26B032305"/>
</dbReference>
<gene>
    <name evidence="3" type="ORF">ALMOND_2B032305</name>
    <name evidence="2" type="ORF">L3X38_013629</name>
</gene>
<evidence type="ECO:0000313" key="2">
    <source>
        <dbReference type="EMBL" id="KAI5345752.1"/>
    </source>
</evidence>
<sequence>MAANPGFKSPAFSPSRTPRDKKTLIFYHKGSKSEKLKEREREKRVRVVVERNKEEEEEEEERQGNFHVTQHVSYLKEVVDGTPYIRGGVVVVELAHRYSRWPIYLFQRHLVRTRVANPLDLRVPGLGSSLFHPSCG</sequence>
<dbReference type="Proteomes" id="UP000327085">
    <property type="component" value="Chromosome 2"/>
</dbReference>
<dbReference type="EMBL" id="JAJFAZ020000002">
    <property type="protein sequence ID" value="KAI5345752.1"/>
    <property type="molecule type" value="Genomic_DNA"/>
</dbReference>
<reference evidence="3" key="1">
    <citation type="submission" date="2019-07" db="EMBL/GenBank/DDBJ databases">
        <authorList>
            <person name="Alioto T."/>
            <person name="Alioto T."/>
            <person name="Gomez Garrido J."/>
        </authorList>
    </citation>
    <scope>NUCLEOTIDE SEQUENCE</scope>
</reference>
<dbReference type="Proteomes" id="UP001054821">
    <property type="component" value="Chromosome 2"/>
</dbReference>
<protein>
    <submittedName>
        <fullName evidence="3">Uncharacterized protein</fullName>
    </submittedName>
</protein>
<dbReference type="AlphaFoldDB" id="A0A5E4F6J7"/>
<reference evidence="4" key="2">
    <citation type="journal article" date="2020" name="Plant J.">
        <title>Transposons played a major role in the diversification between the closely related almond and peach genomes: results from the almond genome sequence.</title>
        <authorList>
            <person name="Alioto T."/>
            <person name="Alexiou K.G."/>
            <person name="Bardil A."/>
            <person name="Barteri F."/>
            <person name="Castanera R."/>
            <person name="Cruz F."/>
            <person name="Dhingra A."/>
            <person name="Duval H."/>
            <person name="Fernandez I Marti A."/>
            <person name="Frias L."/>
            <person name="Galan B."/>
            <person name="Garcia J.L."/>
            <person name="Howad W."/>
            <person name="Gomez-Garrido J."/>
            <person name="Gut M."/>
            <person name="Julca I."/>
            <person name="Morata J."/>
            <person name="Puigdomenech P."/>
            <person name="Ribeca P."/>
            <person name="Rubio Cabetas M.J."/>
            <person name="Vlasova A."/>
            <person name="Wirthensohn M."/>
            <person name="Garcia-Mas J."/>
            <person name="Gabaldon T."/>
            <person name="Casacuberta J.M."/>
            <person name="Arus P."/>
        </authorList>
    </citation>
    <scope>NUCLEOTIDE SEQUENCE [LARGE SCALE GENOMIC DNA]</scope>
    <source>
        <strain evidence="4">cv. Texas</strain>
    </source>
</reference>
<name>A0A5E4F6J7_PRUDU</name>
<proteinExistence type="predicted"/>
<evidence type="ECO:0000313" key="5">
    <source>
        <dbReference type="Proteomes" id="UP001054821"/>
    </source>
</evidence>
<feature type="region of interest" description="Disordered" evidence="1">
    <location>
        <begin position="1"/>
        <end position="23"/>
    </location>
</feature>
<evidence type="ECO:0000313" key="3">
    <source>
        <dbReference type="EMBL" id="VVA23714.1"/>
    </source>
</evidence>
<organism evidence="3 4">
    <name type="scientific">Prunus dulcis</name>
    <name type="common">Almond</name>
    <name type="synonym">Amygdalus dulcis</name>
    <dbReference type="NCBI Taxonomy" id="3755"/>
    <lineage>
        <taxon>Eukaryota</taxon>
        <taxon>Viridiplantae</taxon>
        <taxon>Streptophyta</taxon>
        <taxon>Embryophyta</taxon>
        <taxon>Tracheophyta</taxon>
        <taxon>Spermatophyta</taxon>
        <taxon>Magnoliopsida</taxon>
        <taxon>eudicotyledons</taxon>
        <taxon>Gunneridae</taxon>
        <taxon>Pentapetalae</taxon>
        <taxon>rosids</taxon>
        <taxon>fabids</taxon>
        <taxon>Rosales</taxon>
        <taxon>Rosaceae</taxon>
        <taxon>Amygdaloideae</taxon>
        <taxon>Amygdaleae</taxon>
        <taxon>Prunus</taxon>
    </lineage>
</organism>
<accession>A0A5E4F6J7</accession>
<keyword evidence="5" id="KW-1185">Reference proteome</keyword>
<dbReference type="EMBL" id="CABIKO010000073">
    <property type="protein sequence ID" value="VVA23714.1"/>
    <property type="molecule type" value="Genomic_DNA"/>
</dbReference>
<reference evidence="2 5" key="3">
    <citation type="journal article" date="2022" name="G3 (Bethesda)">
        <title>Whole-genome sequence and methylome profiling of the almond [Prunus dulcis (Mill.) D.A. Webb] cultivar 'Nonpareil'.</title>
        <authorList>
            <person name="D'Amico-Willman K.M."/>
            <person name="Ouma W.Z."/>
            <person name="Meulia T."/>
            <person name="Sideli G.M."/>
            <person name="Gradziel T.M."/>
            <person name="Fresnedo-Ramirez J."/>
        </authorList>
    </citation>
    <scope>NUCLEOTIDE SEQUENCE [LARGE SCALE GENOMIC DNA]</scope>
    <source>
        <strain evidence="2">Clone GOH B32 T37-40</strain>
    </source>
</reference>